<reference evidence="1 2" key="1">
    <citation type="submission" date="2019-06" db="EMBL/GenBank/DDBJ databases">
        <title>Genome sequence of Ureibacillus terrenus.</title>
        <authorList>
            <person name="Maclea K.S."/>
            <person name="Simoes M."/>
        </authorList>
    </citation>
    <scope>NUCLEOTIDE SEQUENCE [LARGE SCALE GENOMIC DNA]</scope>
    <source>
        <strain evidence="1 2">ATCC BAA-384</strain>
    </source>
</reference>
<protein>
    <submittedName>
        <fullName evidence="1">Uncharacterized protein</fullName>
    </submittedName>
</protein>
<sequence length="84" mass="9297">MGSTIDLSIVANGQLYNLVFLNRPRMGGFRLLMLASGMPRMGGNPESGYSLKMGSFSRDIHFGSMRQMSREPSVFHLLRKSSVA</sequence>
<dbReference type="RefSeq" id="WP_141601103.1">
    <property type="nucleotide sequence ID" value="NZ_VIGD01000002.1"/>
</dbReference>
<accession>A0A540V5A1</accession>
<organism evidence="1 2">
    <name type="scientific">Ureibacillus terrenus</name>
    <dbReference type="NCBI Taxonomy" id="118246"/>
    <lineage>
        <taxon>Bacteria</taxon>
        <taxon>Bacillati</taxon>
        <taxon>Bacillota</taxon>
        <taxon>Bacilli</taxon>
        <taxon>Bacillales</taxon>
        <taxon>Caryophanaceae</taxon>
        <taxon>Ureibacillus</taxon>
    </lineage>
</organism>
<name>A0A540V5A1_9BACL</name>
<proteinExistence type="predicted"/>
<gene>
    <name evidence="1" type="ORF">FKZ59_02215</name>
</gene>
<evidence type="ECO:0000313" key="2">
    <source>
        <dbReference type="Proteomes" id="UP000315753"/>
    </source>
</evidence>
<dbReference type="AlphaFoldDB" id="A0A540V5A1"/>
<keyword evidence="2" id="KW-1185">Reference proteome</keyword>
<dbReference type="Proteomes" id="UP000315753">
    <property type="component" value="Unassembled WGS sequence"/>
</dbReference>
<evidence type="ECO:0000313" key="1">
    <source>
        <dbReference type="EMBL" id="TQE91929.1"/>
    </source>
</evidence>
<dbReference type="EMBL" id="VIGD01000002">
    <property type="protein sequence ID" value="TQE91929.1"/>
    <property type="molecule type" value="Genomic_DNA"/>
</dbReference>
<comment type="caution">
    <text evidence="1">The sequence shown here is derived from an EMBL/GenBank/DDBJ whole genome shotgun (WGS) entry which is preliminary data.</text>
</comment>